<evidence type="ECO:0000256" key="1">
    <source>
        <dbReference type="SAM" id="MobiDB-lite"/>
    </source>
</evidence>
<dbReference type="Proteomes" id="UP000539313">
    <property type="component" value="Unassembled WGS sequence"/>
</dbReference>
<protein>
    <submittedName>
        <fullName evidence="3">SAM-dependent methyltransferase</fullName>
    </submittedName>
</protein>
<feature type="compositionally biased region" description="Low complexity" evidence="1">
    <location>
        <begin position="229"/>
        <end position="241"/>
    </location>
</feature>
<dbReference type="CDD" id="cd02440">
    <property type="entry name" value="AdoMet_MTases"/>
    <property type="match status" value="1"/>
</dbReference>
<accession>A0A7W3R8F4</accession>
<dbReference type="PANTHER" id="PTHR43591">
    <property type="entry name" value="METHYLTRANSFERASE"/>
    <property type="match status" value="1"/>
</dbReference>
<organism evidence="3 4">
    <name type="scientific">Thermomonospora cellulosilytica</name>
    <dbReference type="NCBI Taxonomy" id="1411118"/>
    <lineage>
        <taxon>Bacteria</taxon>
        <taxon>Bacillati</taxon>
        <taxon>Actinomycetota</taxon>
        <taxon>Actinomycetes</taxon>
        <taxon>Streptosporangiales</taxon>
        <taxon>Thermomonosporaceae</taxon>
        <taxon>Thermomonospora</taxon>
    </lineage>
</organism>
<comment type="caution">
    <text evidence="3">The sequence shown here is derived from an EMBL/GenBank/DDBJ whole genome shotgun (WGS) entry which is preliminary data.</text>
</comment>
<dbReference type="AlphaFoldDB" id="A0A7W3R8F4"/>
<proteinExistence type="predicted"/>
<keyword evidence="4" id="KW-1185">Reference proteome</keyword>
<dbReference type="Pfam" id="PF08241">
    <property type="entry name" value="Methyltransf_11"/>
    <property type="match status" value="1"/>
</dbReference>
<dbReference type="Gene3D" id="3.40.50.150">
    <property type="entry name" value="Vaccinia Virus protein VP39"/>
    <property type="match status" value="1"/>
</dbReference>
<keyword evidence="3" id="KW-0808">Transferase</keyword>
<dbReference type="InterPro" id="IPR029063">
    <property type="entry name" value="SAM-dependent_MTases_sf"/>
</dbReference>
<feature type="domain" description="Methyltransferase type 11" evidence="2">
    <location>
        <begin position="1"/>
        <end position="69"/>
    </location>
</feature>
<gene>
    <name evidence="3" type="ORF">HNR21_002391</name>
</gene>
<evidence type="ECO:0000259" key="2">
    <source>
        <dbReference type="Pfam" id="PF08241"/>
    </source>
</evidence>
<dbReference type="EMBL" id="JACJII010000001">
    <property type="protein sequence ID" value="MBA9003509.1"/>
    <property type="molecule type" value="Genomic_DNA"/>
</dbReference>
<reference evidence="3 4" key="1">
    <citation type="submission" date="2020-08" db="EMBL/GenBank/DDBJ databases">
        <title>Sequencing the genomes of 1000 actinobacteria strains.</title>
        <authorList>
            <person name="Klenk H.-P."/>
        </authorList>
    </citation>
    <scope>NUCLEOTIDE SEQUENCE [LARGE SCALE GENOMIC DNA]</scope>
    <source>
        <strain evidence="3 4">DSM 45823</strain>
    </source>
</reference>
<dbReference type="InterPro" id="IPR013216">
    <property type="entry name" value="Methyltransf_11"/>
</dbReference>
<feature type="region of interest" description="Disordered" evidence="1">
    <location>
        <begin position="183"/>
        <end position="241"/>
    </location>
</feature>
<dbReference type="SUPFAM" id="SSF53335">
    <property type="entry name" value="S-adenosyl-L-methionine-dependent methyltransferases"/>
    <property type="match status" value="1"/>
</dbReference>
<sequence length="241" mass="25347">MDRDDRMIALAASRRPNADFRIGDALDLPFADGELNGYRAEKLYHELPDPARAVAEARRVLAPGGRIVLIGQDWDTLVLDSDHPGLTRTIVHARADTIASPRAARRYRALLLDAGFTDLTTEVHTAVFTDPALLPMATAMADSARTTGAITPAQAAAWTADQTARAETGRFFLAVPLFVTAATRPRPRNHRPAQGLSASHEPPAVPAGGLGAGAPRTSTATPDQPVPQSAGAEPPGGASAD</sequence>
<evidence type="ECO:0000313" key="3">
    <source>
        <dbReference type="EMBL" id="MBA9003509.1"/>
    </source>
</evidence>
<dbReference type="GO" id="GO:0032259">
    <property type="term" value="P:methylation"/>
    <property type="evidence" value="ECO:0007669"/>
    <property type="project" value="UniProtKB-KW"/>
</dbReference>
<dbReference type="GO" id="GO:0008757">
    <property type="term" value="F:S-adenosylmethionine-dependent methyltransferase activity"/>
    <property type="evidence" value="ECO:0007669"/>
    <property type="project" value="InterPro"/>
</dbReference>
<evidence type="ECO:0000313" key="4">
    <source>
        <dbReference type="Proteomes" id="UP000539313"/>
    </source>
</evidence>
<name>A0A7W3R8F4_9ACTN</name>
<keyword evidence="3" id="KW-0489">Methyltransferase</keyword>